<keyword evidence="2" id="KW-1185">Reference proteome</keyword>
<dbReference type="EMBL" id="JARJCW010000055">
    <property type="protein sequence ID" value="KAJ7202284.1"/>
    <property type="molecule type" value="Genomic_DNA"/>
</dbReference>
<gene>
    <name evidence="1" type="ORF">GGX14DRAFT_654108</name>
</gene>
<comment type="caution">
    <text evidence="1">The sequence shown here is derived from an EMBL/GenBank/DDBJ whole genome shotgun (WGS) entry which is preliminary data.</text>
</comment>
<organism evidence="1 2">
    <name type="scientific">Mycena pura</name>
    <dbReference type="NCBI Taxonomy" id="153505"/>
    <lineage>
        <taxon>Eukaryota</taxon>
        <taxon>Fungi</taxon>
        <taxon>Dikarya</taxon>
        <taxon>Basidiomycota</taxon>
        <taxon>Agaricomycotina</taxon>
        <taxon>Agaricomycetes</taxon>
        <taxon>Agaricomycetidae</taxon>
        <taxon>Agaricales</taxon>
        <taxon>Marasmiineae</taxon>
        <taxon>Mycenaceae</taxon>
        <taxon>Mycena</taxon>
    </lineage>
</organism>
<dbReference type="Proteomes" id="UP001219525">
    <property type="component" value="Unassembled WGS sequence"/>
</dbReference>
<sequence length="221" mass="25066">MEPCDDIITWHTHDASGRRPARALKNFRVDWLQSRRRYSRYISTVSAALAWPRPPSTAHLSFKHQYYHSPRPLTRHAAHQLFRTLSLTRPSSRLFSEEASSPERYVTTSPSVIMKQYCEPSPPPTWPSPPLPPRACVLPTVYITAAAAAYLRHHRFIALSPWPRRPHSSSTARTLVADTYHLQPHCPPLLTENPASSGFRVDSLVSVVTLECTMKSEAYGE</sequence>
<evidence type="ECO:0000313" key="2">
    <source>
        <dbReference type="Proteomes" id="UP001219525"/>
    </source>
</evidence>
<reference evidence="1" key="1">
    <citation type="submission" date="2023-03" db="EMBL/GenBank/DDBJ databases">
        <title>Massive genome expansion in bonnet fungi (Mycena s.s.) driven by repeated elements and novel gene families across ecological guilds.</title>
        <authorList>
            <consortium name="Lawrence Berkeley National Laboratory"/>
            <person name="Harder C.B."/>
            <person name="Miyauchi S."/>
            <person name="Viragh M."/>
            <person name="Kuo A."/>
            <person name="Thoen E."/>
            <person name="Andreopoulos B."/>
            <person name="Lu D."/>
            <person name="Skrede I."/>
            <person name="Drula E."/>
            <person name="Henrissat B."/>
            <person name="Morin E."/>
            <person name="Kohler A."/>
            <person name="Barry K."/>
            <person name="LaButti K."/>
            <person name="Morin E."/>
            <person name="Salamov A."/>
            <person name="Lipzen A."/>
            <person name="Mereny Z."/>
            <person name="Hegedus B."/>
            <person name="Baldrian P."/>
            <person name="Stursova M."/>
            <person name="Weitz H."/>
            <person name="Taylor A."/>
            <person name="Grigoriev I.V."/>
            <person name="Nagy L.G."/>
            <person name="Martin F."/>
            <person name="Kauserud H."/>
        </authorList>
    </citation>
    <scope>NUCLEOTIDE SEQUENCE</scope>
    <source>
        <strain evidence="1">9144</strain>
    </source>
</reference>
<evidence type="ECO:0000313" key="1">
    <source>
        <dbReference type="EMBL" id="KAJ7202284.1"/>
    </source>
</evidence>
<protein>
    <submittedName>
        <fullName evidence="1">Uncharacterized protein</fullName>
    </submittedName>
</protein>
<name>A0AAD6YAF7_9AGAR</name>
<proteinExistence type="predicted"/>
<dbReference type="AlphaFoldDB" id="A0AAD6YAF7"/>
<accession>A0AAD6YAF7</accession>